<dbReference type="SMART" id="SM00353">
    <property type="entry name" value="HLH"/>
    <property type="match status" value="1"/>
</dbReference>
<reference evidence="5" key="1">
    <citation type="journal article" date="2015" name="Genome Announc.">
        <title>Draft genome sequence of Talaromyces cellulolyticus strain Y-94, a source of lignocellulosic biomass-degrading enzymes.</title>
        <authorList>
            <person name="Fujii T."/>
            <person name="Koike H."/>
            <person name="Sawayama S."/>
            <person name="Yano S."/>
            <person name="Inoue H."/>
        </authorList>
    </citation>
    <scope>NUCLEOTIDE SEQUENCE [LARGE SCALE GENOMIC DNA]</scope>
    <source>
        <strain evidence="5">Y-94</strain>
    </source>
</reference>
<dbReference type="Gene3D" id="4.10.280.10">
    <property type="entry name" value="Helix-loop-helix DNA-binding domain"/>
    <property type="match status" value="1"/>
</dbReference>
<protein>
    <submittedName>
        <fullName evidence="4">HLH DNA binding domain protein</fullName>
    </submittedName>
</protein>
<feature type="domain" description="BHLH" evidence="3">
    <location>
        <begin position="214"/>
        <end position="300"/>
    </location>
</feature>
<feature type="coiled-coil region" evidence="1">
    <location>
        <begin position="290"/>
        <end position="317"/>
    </location>
</feature>
<feature type="region of interest" description="Disordered" evidence="2">
    <location>
        <begin position="248"/>
        <end position="285"/>
    </location>
</feature>
<dbReference type="InterPro" id="IPR011598">
    <property type="entry name" value="bHLH_dom"/>
</dbReference>
<gene>
    <name evidence="4" type="ORF">TCE0_018r05690</name>
</gene>
<feature type="compositionally biased region" description="Polar residues" evidence="2">
    <location>
        <begin position="1"/>
        <end position="13"/>
    </location>
</feature>
<feature type="region of interest" description="Disordered" evidence="2">
    <location>
        <begin position="77"/>
        <end position="205"/>
    </location>
</feature>
<dbReference type="PANTHER" id="PTHR47336">
    <property type="entry name" value="TRANSCRIPTION FACTOR HMS1-RELATED"/>
    <property type="match status" value="1"/>
</dbReference>
<proteinExistence type="predicted"/>
<feature type="compositionally biased region" description="Polar residues" evidence="2">
    <location>
        <begin position="137"/>
        <end position="157"/>
    </location>
</feature>
<keyword evidence="5" id="KW-1185">Reference proteome</keyword>
<dbReference type="PROSITE" id="PS50888">
    <property type="entry name" value="BHLH"/>
    <property type="match status" value="1"/>
</dbReference>
<dbReference type="AlphaFoldDB" id="A0A510NW87"/>
<keyword evidence="1" id="KW-0175">Coiled coil</keyword>
<feature type="region of interest" description="Disordered" evidence="2">
    <location>
        <begin position="1"/>
        <end position="33"/>
    </location>
</feature>
<evidence type="ECO:0000313" key="5">
    <source>
        <dbReference type="Proteomes" id="UP000053095"/>
    </source>
</evidence>
<evidence type="ECO:0000313" key="4">
    <source>
        <dbReference type="EMBL" id="GAM36531.1"/>
    </source>
</evidence>
<dbReference type="GO" id="GO:0046983">
    <property type="term" value="F:protein dimerization activity"/>
    <property type="evidence" value="ECO:0007669"/>
    <property type="project" value="InterPro"/>
</dbReference>
<dbReference type="InterPro" id="IPR052099">
    <property type="entry name" value="Regulatory_TF_Diverse"/>
</dbReference>
<organism evidence="4 5">
    <name type="scientific">Talaromyces pinophilus</name>
    <name type="common">Penicillium pinophilum</name>
    <dbReference type="NCBI Taxonomy" id="128442"/>
    <lineage>
        <taxon>Eukaryota</taxon>
        <taxon>Fungi</taxon>
        <taxon>Dikarya</taxon>
        <taxon>Ascomycota</taxon>
        <taxon>Pezizomycotina</taxon>
        <taxon>Eurotiomycetes</taxon>
        <taxon>Eurotiomycetidae</taxon>
        <taxon>Eurotiales</taxon>
        <taxon>Trichocomaceae</taxon>
        <taxon>Talaromyces</taxon>
        <taxon>Talaromyces sect. Talaromyces</taxon>
    </lineage>
</organism>
<name>A0A510NW87_TALPI</name>
<evidence type="ECO:0000259" key="3">
    <source>
        <dbReference type="PROSITE" id="PS50888"/>
    </source>
</evidence>
<dbReference type="Pfam" id="PF00010">
    <property type="entry name" value="HLH"/>
    <property type="match status" value="1"/>
</dbReference>
<sequence>MTDFQSTFESSLDLTKPIGFPADMSDNIDPSNLISYQPSDAEWLTKDPFEMLPWDSFGADQAFNPFEEGAGLVELEPRSSYATSNHGSPAGYGGYTIKTEDALSDASPLSDPESEMWSPSHSNDIKSGGLSPVDTIGVTSRTSSQHQPENATNTTRTSPRKPSNASTSSSTSSPSSPLGSPKSSASSSTKTSSNTKSARSVLSQDTDAAAVMKRKKAAHNAIEKRYRTNMNAKFLALGNAIPRSGGFTGTQLASNKGPRKHSVCPPTRGGDTASGRRQSEQQQQNKSEILTNALSYIHELQDENSRLKSELLVLKENLLPRGGNMMWRR</sequence>
<evidence type="ECO:0000256" key="1">
    <source>
        <dbReference type="SAM" id="Coils"/>
    </source>
</evidence>
<evidence type="ECO:0000256" key="2">
    <source>
        <dbReference type="SAM" id="MobiDB-lite"/>
    </source>
</evidence>
<dbReference type="EMBL" id="DF933814">
    <property type="protein sequence ID" value="GAM36531.1"/>
    <property type="molecule type" value="Genomic_DNA"/>
</dbReference>
<dbReference type="CDD" id="cd11395">
    <property type="entry name" value="bHLHzip_SREBP_like"/>
    <property type="match status" value="1"/>
</dbReference>
<dbReference type="Proteomes" id="UP000053095">
    <property type="component" value="Unassembled WGS sequence"/>
</dbReference>
<accession>A0A510NW87</accession>
<dbReference type="InterPro" id="IPR036638">
    <property type="entry name" value="HLH_DNA-bd_sf"/>
</dbReference>
<dbReference type="PANTHER" id="PTHR47336:SF4">
    <property type="entry name" value="BHLH TRANSCRIPTION FACTOR (EUROFUNG)"/>
    <property type="match status" value="1"/>
</dbReference>
<dbReference type="SUPFAM" id="SSF47459">
    <property type="entry name" value="HLH, helix-loop-helix DNA-binding domain"/>
    <property type="match status" value="1"/>
</dbReference>
<feature type="compositionally biased region" description="Low complexity" evidence="2">
    <location>
        <begin position="160"/>
        <end position="200"/>
    </location>
</feature>